<keyword evidence="1" id="KW-0472">Membrane</keyword>
<dbReference type="Proteomes" id="UP000070587">
    <property type="component" value="Chromosome"/>
</dbReference>
<protein>
    <submittedName>
        <fullName evidence="2">Uncharacterized protein</fullName>
    </submittedName>
</protein>
<feature type="transmembrane region" description="Helical" evidence="1">
    <location>
        <begin position="9"/>
        <end position="26"/>
    </location>
</feature>
<reference evidence="2 3" key="2">
    <citation type="journal article" date="2016" name="Int. J. Syst. Evol. Microbiol.">
        <title>Pyrococcus kukulkanii sp. nov., a hyperthermophilic, piezophilic archaeon isolated from a deep-sea hydrothermal vent.</title>
        <authorList>
            <person name="Callac N."/>
            <person name="Oger P."/>
            <person name="Lesongeur F."/>
            <person name="Rattray J.E."/>
            <person name="Vannier P."/>
            <person name="Michoud G."/>
            <person name="Beauverger M."/>
            <person name="Gayet N."/>
            <person name="Rouxel O."/>
            <person name="Jebbar M."/>
            <person name="Godfroy A."/>
        </authorList>
    </citation>
    <scope>NUCLEOTIDE SEQUENCE [LARGE SCALE GENOMIC DNA]</scope>
    <source>
        <strain evidence="2 3">NCB100</strain>
    </source>
</reference>
<evidence type="ECO:0000313" key="3">
    <source>
        <dbReference type="Proteomes" id="UP000070587"/>
    </source>
</evidence>
<dbReference type="KEGG" id="pyc:TQ32_09065"/>
<sequence>MVGTKRNNFNFYLPLIFTILLTFLAVKKSSNVLVLVLLAILVSFVMWSIIWLIWRKISNVFVSYMFGLLIFVTFVICYGTLVGKVSLRDITIIIVLGATTLAFELWRYSGS</sequence>
<evidence type="ECO:0000313" key="2">
    <source>
        <dbReference type="EMBL" id="AMM54617.1"/>
    </source>
</evidence>
<feature type="transmembrane region" description="Helical" evidence="1">
    <location>
        <begin position="32"/>
        <end position="54"/>
    </location>
</feature>
<feature type="transmembrane region" description="Helical" evidence="1">
    <location>
        <begin position="87"/>
        <end position="106"/>
    </location>
</feature>
<feature type="transmembrane region" description="Helical" evidence="1">
    <location>
        <begin position="61"/>
        <end position="81"/>
    </location>
</feature>
<dbReference type="AlphaFoldDB" id="A0A127BBI5"/>
<keyword evidence="1" id="KW-1133">Transmembrane helix</keyword>
<organism evidence="2 3">
    <name type="scientific">Pyrococcus kukulkanii</name>
    <dbReference type="NCBI Taxonomy" id="1609559"/>
    <lineage>
        <taxon>Archaea</taxon>
        <taxon>Methanobacteriati</taxon>
        <taxon>Methanobacteriota</taxon>
        <taxon>Thermococci</taxon>
        <taxon>Thermococcales</taxon>
        <taxon>Thermococcaceae</taxon>
        <taxon>Pyrococcus</taxon>
    </lineage>
</organism>
<accession>A0A127BBI5</accession>
<proteinExistence type="predicted"/>
<dbReference type="EMBL" id="CP010835">
    <property type="protein sequence ID" value="AMM54617.1"/>
    <property type="molecule type" value="Genomic_DNA"/>
</dbReference>
<evidence type="ECO:0000256" key="1">
    <source>
        <dbReference type="SAM" id="Phobius"/>
    </source>
</evidence>
<name>A0A127BBI5_9EURY</name>
<dbReference type="PATRIC" id="fig|1609559.3.peg.1884"/>
<reference evidence="3" key="1">
    <citation type="submission" date="2015-02" db="EMBL/GenBank/DDBJ databases">
        <title>Pyrococcus kukulkanii sp. nov., a novel hyperthermophilic archaeon isolated from a deep-sea hydrothermal vent at the Guaymas Basin.</title>
        <authorList>
            <person name="Oger P.M."/>
            <person name="Callac N."/>
            <person name="Jebbar M."/>
            <person name="Godfroy A."/>
        </authorList>
    </citation>
    <scope>NUCLEOTIDE SEQUENCE [LARGE SCALE GENOMIC DNA]</scope>
    <source>
        <strain evidence="3">NCB100</strain>
    </source>
</reference>
<keyword evidence="1" id="KW-0812">Transmembrane</keyword>
<dbReference type="STRING" id="1609559.TQ32_09065"/>
<gene>
    <name evidence="2" type="ORF">TQ32_09065</name>
</gene>